<dbReference type="Pfam" id="PF00651">
    <property type="entry name" value="BTB"/>
    <property type="match status" value="1"/>
</dbReference>
<comment type="caution">
    <text evidence="2">The sequence shown here is derived from an EMBL/GenBank/DDBJ whole genome shotgun (WGS) entry which is preliminary data.</text>
</comment>
<protein>
    <recommendedName>
        <fullName evidence="1">BTB domain-containing protein</fullName>
    </recommendedName>
</protein>
<keyword evidence="3" id="KW-1185">Reference proteome</keyword>
<dbReference type="AlphaFoldDB" id="A0A9P5ZX01"/>
<dbReference type="InterPro" id="IPR011333">
    <property type="entry name" value="SKP1/BTB/POZ_sf"/>
</dbReference>
<proteinExistence type="predicted"/>
<sequence length="309" mass="35065">MARVLASEPFVEGYGDIILRSCDGVDFHVSKCIVLVVSPIFRDMFSLPDSPAANRYEGVRPVIDMQEDSSVLDTLLRFCYPVEPPEIPSKHDFERIAATAQKFEMQSVYGRIVDSYISDNIVHPLEQYILAHRFKLHQLAIDSAEKCLDYSLSELVGQARSPDLTYLSANDYNWLLQYHQEYFNACTRLVNGRDFSWCNAEQYAFVVCPCADNDEIMDVDVDVGGERGSATVSWKKWWFNHVSRIEEAMKARGPTAVNYIDVSQAAADVIASGCQRCRDAAIVELHDFGKALRWEVKNEKSNASLEIYF</sequence>
<dbReference type="PROSITE" id="PS50097">
    <property type="entry name" value="BTB"/>
    <property type="match status" value="1"/>
</dbReference>
<dbReference type="SUPFAM" id="SSF54695">
    <property type="entry name" value="POZ domain"/>
    <property type="match status" value="1"/>
</dbReference>
<reference evidence="2" key="1">
    <citation type="submission" date="2020-11" db="EMBL/GenBank/DDBJ databases">
        <authorList>
            <consortium name="DOE Joint Genome Institute"/>
            <person name="Ahrendt S."/>
            <person name="Riley R."/>
            <person name="Andreopoulos W."/>
            <person name="Labutti K."/>
            <person name="Pangilinan J."/>
            <person name="Ruiz-Duenas F.J."/>
            <person name="Barrasa J.M."/>
            <person name="Sanchez-Garcia M."/>
            <person name="Camarero S."/>
            <person name="Miyauchi S."/>
            <person name="Serrano A."/>
            <person name="Linde D."/>
            <person name="Babiker R."/>
            <person name="Drula E."/>
            <person name="Ayuso-Fernandez I."/>
            <person name="Pacheco R."/>
            <person name="Padilla G."/>
            <person name="Ferreira P."/>
            <person name="Barriuso J."/>
            <person name="Kellner H."/>
            <person name="Castanera R."/>
            <person name="Alfaro M."/>
            <person name="Ramirez L."/>
            <person name="Pisabarro A.G."/>
            <person name="Kuo A."/>
            <person name="Tritt A."/>
            <person name="Lipzen A."/>
            <person name="He G."/>
            <person name="Yan M."/>
            <person name="Ng V."/>
            <person name="Cullen D."/>
            <person name="Martin F."/>
            <person name="Rosso M.-N."/>
            <person name="Henrissat B."/>
            <person name="Hibbett D."/>
            <person name="Martinez A.T."/>
            <person name="Grigoriev I.V."/>
        </authorList>
    </citation>
    <scope>NUCLEOTIDE SEQUENCE</scope>
    <source>
        <strain evidence="2">ATCC 90797</strain>
    </source>
</reference>
<feature type="domain" description="BTB" evidence="1">
    <location>
        <begin position="15"/>
        <end position="80"/>
    </location>
</feature>
<gene>
    <name evidence="2" type="ORF">BDN71DRAFT_1449127</name>
</gene>
<dbReference type="Gene3D" id="3.30.710.10">
    <property type="entry name" value="Potassium Channel Kv1.1, Chain A"/>
    <property type="match status" value="1"/>
</dbReference>
<dbReference type="SMART" id="SM00225">
    <property type="entry name" value="BTB"/>
    <property type="match status" value="1"/>
</dbReference>
<evidence type="ECO:0000259" key="1">
    <source>
        <dbReference type="PROSITE" id="PS50097"/>
    </source>
</evidence>
<dbReference type="OrthoDB" id="71307at2759"/>
<dbReference type="Proteomes" id="UP000807025">
    <property type="component" value="Unassembled WGS sequence"/>
</dbReference>
<evidence type="ECO:0000313" key="3">
    <source>
        <dbReference type="Proteomes" id="UP000807025"/>
    </source>
</evidence>
<accession>A0A9P5ZX01</accession>
<evidence type="ECO:0000313" key="2">
    <source>
        <dbReference type="EMBL" id="KAF9494235.1"/>
    </source>
</evidence>
<dbReference type="EMBL" id="MU154575">
    <property type="protein sequence ID" value="KAF9494235.1"/>
    <property type="molecule type" value="Genomic_DNA"/>
</dbReference>
<dbReference type="InterPro" id="IPR000210">
    <property type="entry name" value="BTB/POZ_dom"/>
</dbReference>
<organism evidence="2 3">
    <name type="scientific">Pleurotus eryngii</name>
    <name type="common">Boletus of the steppes</name>
    <dbReference type="NCBI Taxonomy" id="5323"/>
    <lineage>
        <taxon>Eukaryota</taxon>
        <taxon>Fungi</taxon>
        <taxon>Dikarya</taxon>
        <taxon>Basidiomycota</taxon>
        <taxon>Agaricomycotina</taxon>
        <taxon>Agaricomycetes</taxon>
        <taxon>Agaricomycetidae</taxon>
        <taxon>Agaricales</taxon>
        <taxon>Pleurotineae</taxon>
        <taxon>Pleurotaceae</taxon>
        <taxon>Pleurotus</taxon>
    </lineage>
</organism>
<name>A0A9P5ZX01_PLEER</name>